<sequence>MLQPLRVCLFFLCFLISFLQSSNAQTDISQKIIPNRKNSLIQQKKPYVILISADGFRHDFDKKYGASFLLSMRKHGVHAASMIPSFPSSTFPNHYTLVTGMYPSHHGLIDNSFYDPQREKSYSSSDKKAVKDGSWYGGTPLWVLAEQQQMLSASFYWVGSEAAIKNTRPTYWYPYNEKIDIDSRIAATVNWLKLPESERPHLITFYLPEVDHEAHRHGPDAPETRDAVLFVDSAVRKLTEEVKKTGLPVNFIFVSDHGMTKANNERPLLISDIPADTAQYTISGSGTMLDVFVKNKEDIHTVYTKLKKNEKGYKVYTKFNTPSHWHYSAKDDSAGRIADVLLAADWPGYFSNRQFNPGQHGYDPYNVKDMHATFIAWGPAFRSNMQIPAFENVHVYPLVAEILGLNLQETIDGRLKVLKSVLKKEPR</sequence>
<protein>
    <submittedName>
        <fullName evidence="2">Alkaline phosphatase family protein</fullName>
    </submittedName>
</protein>
<proteinExistence type="predicted"/>
<evidence type="ECO:0000313" key="2">
    <source>
        <dbReference type="EMBL" id="RXF68777.1"/>
    </source>
</evidence>
<dbReference type="Gene3D" id="3.30.1360.180">
    <property type="match status" value="1"/>
</dbReference>
<dbReference type="Pfam" id="PF01663">
    <property type="entry name" value="Phosphodiest"/>
    <property type="match status" value="1"/>
</dbReference>
<dbReference type="PANTHER" id="PTHR10151:SF120">
    <property type="entry name" value="BIS(5'-ADENOSYL)-TRIPHOSPHATASE"/>
    <property type="match status" value="1"/>
</dbReference>
<name>A0A4Q0M6U6_9SPHI</name>
<feature type="signal peptide" evidence="1">
    <location>
        <begin position="1"/>
        <end position="24"/>
    </location>
</feature>
<feature type="chain" id="PRO_5020857138" evidence="1">
    <location>
        <begin position="25"/>
        <end position="427"/>
    </location>
</feature>
<evidence type="ECO:0000313" key="3">
    <source>
        <dbReference type="Proteomes" id="UP000290848"/>
    </source>
</evidence>
<dbReference type="AlphaFoldDB" id="A0A4Q0M6U6"/>
<keyword evidence="1" id="KW-0732">Signal</keyword>
<dbReference type="InterPro" id="IPR002591">
    <property type="entry name" value="Phosphodiest/P_Trfase"/>
</dbReference>
<dbReference type="CDD" id="cd16018">
    <property type="entry name" value="Enpp"/>
    <property type="match status" value="1"/>
</dbReference>
<comment type="caution">
    <text evidence="2">The sequence shown here is derived from an EMBL/GenBank/DDBJ whole genome shotgun (WGS) entry which is preliminary data.</text>
</comment>
<dbReference type="PANTHER" id="PTHR10151">
    <property type="entry name" value="ECTONUCLEOTIDE PYROPHOSPHATASE/PHOSPHODIESTERASE"/>
    <property type="match status" value="1"/>
</dbReference>
<accession>A0A4Q0M6U6</accession>
<evidence type="ECO:0000256" key="1">
    <source>
        <dbReference type="SAM" id="SignalP"/>
    </source>
</evidence>
<dbReference type="GO" id="GO:0016787">
    <property type="term" value="F:hydrolase activity"/>
    <property type="evidence" value="ECO:0007669"/>
    <property type="project" value="UniProtKB-ARBA"/>
</dbReference>
<dbReference type="Gene3D" id="3.40.720.10">
    <property type="entry name" value="Alkaline Phosphatase, subunit A"/>
    <property type="match status" value="1"/>
</dbReference>
<gene>
    <name evidence="2" type="ORF">EKH83_13720</name>
</gene>
<reference evidence="2 3" key="1">
    <citation type="submission" date="2018-12" db="EMBL/GenBank/DDBJ databases">
        <title>The Draft Genome Sequence of the Soil Bacterium Pedobacter tournemirensis R1.</title>
        <authorList>
            <person name="He J."/>
        </authorList>
    </citation>
    <scope>NUCLEOTIDE SEQUENCE [LARGE SCALE GENOMIC DNA]</scope>
    <source>
        <strain evidence="2 3">R1</strain>
    </source>
</reference>
<dbReference type="SUPFAM" id="SSF53649">
    <property type="entry name" value="Alkaline phosphatase-like"/>
    <property type="match status" value="1"/>
</dbReference>
<dbReference type="InterPro" id="IPR017850">
    <property type="entry name" value="Alkaline_phosphatase_core_sf"/>
</dbReference>
<dbReference type="EMBL" id="RXOC01000009">
    <property type="protein sequence ID" value="RXF68777.1"/>
    <property type="molecule type" value="Genomic_DNA"/>
</dbReference>
<dbReference type="Proteomes" id="UP000290848">
    <property type="component" value="Unassembled WGS sequence"/>
</dbReference>
<organism evidence="2 3">
    <name type="scientific">Arcticibacter tournemirensis</name>
    <dbReference type="NCBI Taxonomy" id="699437"/>
    <lineage>
        <taxon>Bacteria</taxon>
        <taxon>Pseudomonadati</taxon>
        <taxon>Bacteroidota</taxon>
        <taxon>Sphingobacteriia</taxon>
        <taxon>Sphingobacteriales</taxon>
        <taxon>Sphingobacteriaceae</taxon>
        <taxon>Arcticibacter</taxon>
    </lineage>
</organism>